<dbReference type="Proteomes" id="UP001279642">
    <property type="component" value="Unassembled WGS sequence"/>
</dbReference>
<sequence length="274" mass="28540">MTAQASKAAAFKTLHEQSSAFIIPNAWDAGSARVLAHFGYLALATTSAGAAFTLGQPDGSMTREQSLENARAIVAASDLPVSADLENCFGDAPDVCAETIRLAAGVGLVGGSIEDATGRPEEPIYPLDIALDRVKAAVVAARSLSFSFTLTARAENYLHGRPDLADTIRRLHAFAEAGADVLYAPGLKTAEDIKAVVKAVAPKPVNVVMGLVGAAFSHEELSGFGVKRISVGGSLARTAYGALFHAAEEMRTAGTFSFAEHAVPHAKMNNLFKG</sequence>
<dbReference type="CDD" id="cd00377">
    <property type="entry name" value="ICL_PEPM"/>
    <property type="match status" value="1"/>
</dbReference>
<dbReference type="Gene3D" id="3.20.20.60">
    <property type="entry name" value="Phosphoenolpyruvate-binding domains"/>
    <property type="match status" value="1"/>
</dbReference>
<dbReference type="GO" id="GO:0016829">
    <property type="term" value="F:lyase activity"/>
    <property type="evidence" value="ECO:0007669"/>
    <property type="project" value="UniProtKB-KW"/>
</dbReference>
<dbReference type="InterPro" id="IPR015813">
    <property type="entry name" value="Pyrv/PenolPyrv_kinase-like_dom"/>
</dbReference>
<name>A0ABU5E9Y5_9PROT</name>
<keyword evidence="2" id="KW-1185">Reference proteome</keyword>
<evidence type="ECO:0000313" key="1">
    <source>
        <dbReference type="EMBL" id="MDY0882681.1"/>
    </source>
</evidence>
<accession>A0ABU5E9Y5</accession>
<dbReference type="PANTHER" id="PTHR42905">
    <property type="entry name" value="PHOSPHOENOLPYRUVATE CARBOXYLASE"/>
    <property type="match status" value="1"/>
</dbReference>
<proteinExistence type="predicted"/>
<dbReference type="RefSeq" id="WP_320507748.1">
    <property type="nucleotide sequence ID" value="NZ_JAXCLW010000002.1"/>
</dbReference>
<dbReference type="PANTHER" id="PTHR42905:SF16">
    <property type="entry name" value="CARBOXYPHOSPHONOENOLPYRUVATE PHOSPHONOMUTASE-LIKE PROTEIN (AFU_ORTHOLOGUE AFUA_5G07230)"/>
    <property type="match status" value="1"/>
</dbReference>
<evidence type="ECO:0000313" key="2">
    <source>
        <dbReference type="Proteomes" id="UP001279642"/>
    </source>
</evidence>
<dbReference type="Gene3D" id="6.10.250.2750">
    <property type="match status" value="1"/>
</dbReference>
<keyword evidence="1" id="KW-0456">Lyase</keyword>
<dbReference type="SUPFAM" id="SSF51621">
    <property type="entry name" value="Phosphoenolpyruvate/pyruvate domain"/>
    <property type="match status" value="1"/>
</dbReference>
<reference evidence="1 2" key="1">
    <citation type="journal article" date="2016" name="Antonie Van Leeuwenhoek">
        <title>Dongia soli sp. nov., isolated from soil from Dokdo, Korea.</title>
        <authorList>
            <person name="Kim D.U."/>
            <person name="Lee H."/>
            <person name="Kim H."/>
            <person name="Kim S.G."/>
            <person name="Ka J.O."/>
        </authorList>
    </citation>
    <scope>NUCLEOTIDE SEQUENCE [LARGE SCALE GENOMIC DNA]</scope>
    <source>
        <strain evidence="1 2">D78</strain>
    </source>
</reference>
<protein>
    <submittedName>
        <fullName evidence="1">Isocitrate lyase/phosphoenolpyruvate mutase family protein</fullName>
    </submittedName>
</protein>
<dbReference type="Pfam" id="PF13714">
    <property type="entry name" value="PEP_mutase"/>
    <property type="match status" value="1"/>
</dbReference>
<comment type="caution">
    <text evidence="1">The sequence shown here is derived from an EMBL/GenBank/DDBJ whole genome shotgun (WGS) entry which is preliminary data.</text>
</comment>
<dbReference type="InterPro" id="IPR039556">
    <property type="entry name" value="ICL/PEPM"/>
</dbReference>
<gene>
    <name evidence="1" type="ORF">SMD27_07495</name>
</gene>
<dbReference type="InterPro" id="IPR040442">
    <property type="entry name" value="Pyrv_kinase-like_dom_sf"/>
</dbReference>
<organism evidence="1 2">
    <name type="scientific">Dongia soli</name>
    <dbReference type="NCBI Taxonomy" id="600628"/>
    <lineage>
        <taxon>Bacteria</taxon>
        <taxon>Pseudomonadati</taxon>
        <taxon>Pseudomonadota</taxon>
        <taxon>Alphaproteobacteria</taxon>
        <taxon>Rhodospirillales</taxon>
        <taxon>Dongiaceae</taxon>
        <taxon>Dongia</taxon>
    </lineage>
</organism>
<dbReference type="EMBL" id="JAXCLW010000002">
    <property type="protein sequence ID" value="MDY0882681.1"/>
    <property type="molecule type" value="Genomic_DNA"/>
</dbReference>